<gene>
    <name evidence="2" type="ORF">SAMN05444159_0290</name>
</gene>
<evidence type="ECO:0000256" key="1">
    <source>
        <dbReference type="SAM" id="MobiDB-lite"/>
    </source>
</evidence>
<protein>
    <submittedName>
        <fullName evidence="2">Uncharacterized protein</fullName>
    </submittedName>
</protein>
<evidence type="ECO:0000313" key="3">
    <source>
        <dbReference type="Proteomes" id="UP000189935"/>
    </source>
</evidence>
<proteinExistence type="predicted"/>
<accession>A0A1M6IBG7</accession>
<dbReference type="EMBL" id="LT670844">
    <property type="protein sequence ID" value="SHJ31763.1"/>
    <property type="molecule type" value="Genomic_DNA"/>
</dbReference>
<feature type="region of interest" description="Disordered" evidence="1">
    <location>
        <begin position="45"/>
        <end position="71"/>
    </location>
</feature>
<organism evidence="2 3">
    <name type="scientific">Bradyrhizobium lablabi</name>
    <dbReference type="NCBI Taxonomy" id="722472"/>
    <lineage>
        <taxon>Bacteria</taxon>
        <taxon>Pseudomonadati</taxon>
        <taxon>Pseudomonadota</taxon>
        <taxon>Alphaproteobacteria</taxon>
        <taxon>Hyphomicrobiales</taxon>
        <taxon>Nitrobacteraceae</taxon>
        <taxon>Bradyrhizobium</taxon>
    </lineage>
</organism>
<dbReference type="AlphaFoldDB" id="A0A1M6IBG7"/>
<evidence type="ECO:0000313" key="2">
    <source>
        <dbReference type="EMBL" id="SHJ31763.1"/>
    </source>
</evidence>
<name>A0A1M6IBG7_9BRAD</name>
<dbReference type="Proteomes" id="UP000189935">
    <property type="component" value="Chromosome I"/>
</dbReference>
<sequence length="71" mass="7871">MQKEDAEKGRLVAQTAFPVLRWLHIDGRSQNIRTGGLSPGRILIGSRCKSGQSRTGARTDAMVSHLRKMTH</sequence>
<reference evidence="2 3" key="1">
    <citation type="submission" date="2016-11" db="EMBL/GenBank/DDBJ databases">
        <authorList>
            <person name="Jaros S."/>
            <person name="Januszkiewicz K."/>
            <person name="Wedrychowicz H."/>
        </authorList>
    </citation>
    <scope>NUCLEOTIDE SEQUENCE [LARGE SCALE GENOMIC DNA]</scope>
    <source>
        <strain evidence="2 3">GAS499</strain>
    </source>
</reference>